<evidence type="ECO:0000256" key="1">
    <source>
        <dbReference type="SAM" id="MobiDB-lite"/>
    </source>
</evidence>
<reference evidence="2 3" key="1">
    <citation type="submission" date="2013-12" db="EMBL/GenBank/DDBJ databases">
        <title>Draft genome of the parsitic nematode Ancylostoma duodenale.</title>
        <authorList>
            <person name="Mitreva M."/>
        </authorList>
    </citation>
    <scope>NUCLEOTIDE SEQUENCE [LARGE SCALE GENOMIC DNA]</scope>
    <source>
        <strain evidence="2 3">Zhejiang</strain>
    </source>
</reference>
<gene>
    <name evidence="2" type="ORF">ANCDUO_21025</name>
</gene>
<evidence type="ECO:0000313" key="3">
    <source>
        <dbReference type="Proteomes" id="UP000054047"/>
    </source>
</evidence>
<feature type="region of interest" description="Disordered" evidence="1">
    <location>
        <begin position="34"/>
        <end position="58"/>
    </location>
</feature>
<dbReference type="EMBL" id="KN756248">
    <property type="protein sequence ID" value="KIH48902.1"/>
    <property type="molecule type" value="Genomic_DNA"/>
</dbReference>
<accession>A0A0C2CGK8</accession>
<proteinExistence type="predicted"/>
<evidence type="ECO:0000313" key="2">
    <source>
        <dbReference type="EMBL" id="KIH48902.1"/>
    </source>
</evidence>
<name>A0A0C2CGK8_9BILA</name>
<protein>
    <submittedName>
        <fullName evidence="2">Uncharacterized protein</fullName>
    </submittedName>
</protein>
<dbReference type="Proteomes" id="UP000054047">
    <property type="component" value="Unassembled WGS sequence"/>
</dbReference>
<dbReference type="AlphaFoldDB" id="A0A0C2CGK8"/>
<dbReference type="OrthoDB" id="9942268at2759"/>
<keyword evidence="3" id="KW-1185">Reference proteome</keyword>
<feature type="non-terminal residue" evidence="2">
    <location>
        <position position="1"/>
    </location>
</feature>
<organism evidence="2 3">
    <name type="scientific">Ancylostoma duodenale</name>
    <dbReference type="NCBI Taxonomy" id="51022"/>
    <lineage>
        <taxon>Eukaryota</taxon>
        <taxon>Metazoa</taxon>
        <taxon>Ecdysozoa</taxon>
        <taxon>Nematoda</taxon>
        <taxon>Chromadorea</taxon>
        <taxon>Rhabditida</taxon>
        <taxon>Rhabditina</taxon>
        <taxon>Rhabditomorpha</taxon>
        <taxon>Strongyloidea</taxon>
        <taxon>Ancylostomatidae</taxon>
        <taxon>Ancylostomatinae</taxon>
        <taxon>Ancylostoma</taxon>
    </lineage>
</organism>
<sequence>LNFCFSEDIQRLQRDLVARDAQVAELQRRISAYERRGGGGDSPIVVSDKDESPLEAPCPERASSNLAVKYRKMNKNRRTDIRFHSNPIIPMLEGVPEYLLEDVRRSLAVPVSERRKFFETIAEYSTPF</sequence>